<evidence type="ECO:0000313" key="1">
    <source>
        <dbReference type="EMBL" id="MBS9522658.1"/>
    </source>
</evidence>
<organism evidence="1 2">
    <name type="scientific">Litoribacter ruber</name>
    <dbReference type="NCBI Taxonomy" id="702568"/>
    <lineage>
        <taxon>Bacteria</taxon>
        <taxon>Pseudomonadati</taxon>
        <taxon>Bacteroidota</taxon>
        <taxon>Cytophagia</taxon>
        <taxon>Cytophagales</taxon>
        <taxon>Cyclobacteriaceae</taxon>
        <taxon>Litoribacter</taxon>
    </lineage>
</organism>
<name>A0AAP2CE53_9BACT</name>
<evidence type="ECO:0000313" key="2">
    <source>
        <dbReference type="Proteomes" id="UP001319104"/>
    </source>
</evidence>
<dbReference type="Proteomes" id="UP001319104">
    <property type="component" value="Unassembled WGS sequence"/>
</dbReference>
<sequence>MPYDLDKYYKKGEVFSAKDYSIRSKRSEQEVNTDFSTWMKEGRIKRSERTTDKINDQGPFFEFF</sequence>
<protein>
    <submittedName>
        <fullName evidence="1">Uncharacterized protein</fullName>
    </submittedName>
</protein>
<gene>
    <name evidence="1" type="ORF">KI659_01405</name>
</gene>
<accession>A0AAP2CE53</accession>
<dbReference type="AlphaFoldDB" id="A0AAP2CE53"/>
<dbReference type="EMBL" id="JAHCMY010000001">
    <property type="protein sequence ID" value="MBS9522658.1"/>
    <property type="molecule type" value="Genomic_DNA"/>
</dbReference>
<comment type="caution">
    <text evidence="1">The sequence shown here is derived from an EMBL/GenBank/DDBJ whole genome shotgun (WGS) entry which is preliminary data.</text>
</comment>
<reference evidence="1 2" key="1">
    <citation type="submission" date="2021-05" db="EMBL/GenBank/DDBJ databases">
        <authorList>
            <person name="Zhang Z.D."/>
            <person name="Osman G."/>
        </authorList>
    </citation>
    <scope>NUCLEOTIDE SEQUENCE [LARGE SCALE GENOMIC DNA]</scope>
    <source>
        <strain evidence="1 2">KCTC 32217</strain>
    </source>
</reference>
<keyword evidence="2" id="KW-1185">Reference proteome</keyword>
<dbReference type="RefSeq" id="WP_143962245.1">
    <property type="nucleotide sequence ID" value="NZ_JAHBGI010000004.1"/>
</dbReference>
<proteinExistence type="predicted"/>